<protein>
    <submittedName>
        <fullName evidence="1">Uncharacterized protein</fullName>
    </submittedName>
</protein>
<comment type="caution">
    <text evidence="1">The sequence shown here is derived from an EMBL/GenBank/DDBJ whole genome shotgun (WGS) entry which is preliminary data.</text>
</comment>
<sequence>MARKNCHLAGVEEKVRVGSMNSLGAHERRRGGVDSVLVKSGGGGAVAGHQRQHQDASQIVVGHAVLGAELGDAVQVAREQRQHRLVGGGQSVAQHSADQLQLVGVGFETAADRADQLAPGGAGQSVDVFDFGRAEARRPRVGVELQAQLFDLLVRPGHPVQAFGVETAALDLVHAPFDNVGHRHPVGHAERGQVDAERPLDVFQIGPTILGSFFGTTPVGREAALFALQTLAHQTPDVIAAVVAPVGRQKCLHFERVTFHRTL</sequence>
<accession>A0A0V0RPT6</accession>
<dbReference type="EMBL" id="JYDL01000107">
    <property type="protein sequence ID" value="KRX16459.1"/>
    <property type="molecule type" value="Genomic_DNA"/>
</dbReference>
<reference evidence="1 2" key="1">
    <citation type="submission" date="2015-01" db="EMBL/GenBank/DDBJ databases">
        <title>Evolution of Trichinella species and genotypes.</title>
        <authorList>
            <person name="Korhonen P.K."/>
            <person name="Edoardo P."/>
            <person name="Giuseppe L.R."/>
            <person name="Gasser R.B."/>
        </authorList>
    </citation>
    <scope>NUCLEOTIDE SEQUENCE [LARGE SCALE GENOMIC DNA]</scope>
    <source>
        <strain evidence="1">ISS37</strain>
    </source>
</reference>
<name>A0A0V0RPT6_9BILA</name>
<keyword evidence="2" id="KW-1185">Reference proteome</keyword>
<proteinExistence type="predicted"/>
<evidence type="ECO:0000313" key="1">
    <source>
        <dbReference type="EMBL" id="KRX16459.1"/>
    </source>
</evidence>
<gene>
    <name evidence="1" type="ORF">T07_13721</name>
</gene>
<evidence type="ECO:0000313" key="2">
    <source>
        <dbReference type="Proteomes" id="UP000054630"/>
    </source>
</evidence>
<dbReference type="Proteomes" id="UP000054630">
    <property type="component" value="Unassembled WGS sequence"/>
</dbReference>
<organism evidence="1 2">
    <name type="scientific">Trichinella nelsoni</name>
    <dbReference type="NCBI Taxonomy" id="6336"/>
    <lineage>
        <taxon>Eukaryota</taxon>
        <taxon>Metazoa</taxon>
        <taxon>Ecdysozoa</taxon>
        <taxon>Nematoda</taxon>
        <taxon>Enoplea</taxon>
        <taxon>Dorylaimia</taxon>
        <taxon>Trichinellida</taxon>
        <taxon>Trichinellidae</taxon>
        <taxon>Trichinella</taxon>
    </lineage>
</organism>
<dbReference type="AlphaFoldDB" id="A0A0V0RPT6"/>